<dbReference type="CDD" id="cd06278">
    <property type="entry name" value="PBP1_LacI-like"/>
    <property type="match status" value="1"/>
</dbReference>
<dbReference type="InterPro" id="IPR000843">
    <property type="entry name" value="HTH_LacI"/>
</dbReference>
<evidence type="ECO:0000259" key="4">
    <source>
        <dbReference type="PROSITE" id="PS50932"/>
    </source>
</evidence>
<evidence type="ECO:0000256" key="2">
    <source>
        <dbReference type="ARBA" id="ARBA00023125"/>
    </source>
</evidence>
<dbReference type="RefSeq" id="WP_234754923.1">
    <property type="nucleotide sequence ID" value="NZ_BAAAWN010000001.1"/>
</dbReference>
<dbReference type="CDD" id="cd01392">
    <property type="entry name" value="HTH_LacI"/>
    <property type="match status" value="1"/>
</dbReference>
<dbReference type="InterPro" id="IPR028082">
    <property type="entry name" value="Peripla_BP_I"/>
</dbReference>
<dbReference type="EMBL" id="JBHMBC010000018">
    <property type="protein sequence ID" value="MFB9820258.1"/>
    <property type="molecule type" value="Genomic_DNA"/>
</dbReference>
<dbReference type="GO" id="GO:0003677">
    <property type="term" value="F:DNA binding"/>
    <property type="evidence" value="ECO:0007669"/>
    <property type="project" value="UniProtKB-KW"/>
</dbReference>
<dbReference type="Gene3D" id="3.40.50.2300">
    <property type="match status" value="2"/>
</dbReference>
<evidence type="ECO:0000256" key="1">
    <source>
        <dbReference type="ARBA" id="ARBA00023015"/>
    </source>
</evidence>
<proteinExistence type="predicted"/>
<comment type="caution">
    <text evidence="5">The sequence shown here is derived from an EMBL/GenBank/DDBJ whole genome shotgun (WGS) entry which is preliminary data.</text>
</comment>
<evidence type="ECO:0000313" key="6">
    <source>
        <dbReference type="Proteomes" id="UP001589702"/>
    </source>
</evidence>
<protein>
    <submittedName>
        <fullName evidence="5">LacI family DNA-binding transcriptional regulator</fullName>
    </submittedName>
</protein>
<dbReference type="Pfam" id="PF00356">
    <property type="entry name" value="LacI"/>
    <property type="match status" value="1"/>
</dbReference>
<dbReference type="SUPFAM" id="SSF47413">
    <property type="entry name" value="lambda repressor-like DNA-binding domains"/>
    <property type="match status" value="1"/>
</dbReference>
<dbReference type="SMART" id="SM00354">
    <property type="entry name" value="HTH_LACI"/>
    <property type="match status" value="1"/>
</dbReference>
<evidence type="ECO:0000313" key="5">
    <source>
        <dbReference type="EMBL" id="MFB9820258.1"/>
    </source>
</evidence>
<reference evidence="5 6" key="1">
    <citation type="submission" date="2024-09" db="EMBL/GenBank/DDBJ databases">
        <authorList>
            <person name="Sun Q."/>
            <person name="Mori K."/>
        </authorList>
    </citation>
    <scope>NUCLEOTIDE SEQUENCE [LARGE SCALE GENOMIC DNA]</scope>
    <source>
        <strain evidence="5 6">JCM 1334</strain>
    </source>
</reference>
<sequence length="333" mass="35472">MAATSRDVAREAGVSQATVSRVLTAGTPVSEKTRARVMDAMARIGYVPNRAARTMKTGRTGTIGVVVADLGNPFYPQLLEALSRSLDASDHRMTVWVSDGGKNQAALDAIREGTVDGVIFTTVTEHSHELARALEQRSPLVLVNRTVEGADCDQVSSANRQGAGLIANYLVAHGRTRIAFIGGTPLASTTAQRLGGFSDRLARLGHPLPDELVAHGAYTHESGCRTAAQLLHLNPGINALVCSNDLLAFAALDTAKAAGIRVPEDLWVIGYDDIQQSSWRSLNLTTVRQDVAQLAAEATRLLLARLDDPDRPAIRVELEPTLVVRASSAFAPA</sequence>
<dbReference type="PANTHER" id="PTHR30146">
    <property type="entry name" value="LACI-RELATED TRANSCRIPTIONAL REPRESSOR"/>
    <property type="match status" value="1"/>
</dbReference>
<keyword evidence="1" id="KW-0805">Transcription regulation</keyword>
<feature type="domain" description="HTH lacI-type" evidence="4">
    <location>
        <begin position="3"/>
        <end position="57"/>
    </location>
</feature>
<dbReference type="PANTHER" id="PTHR30146:SF109">
    <property type="entry name" value="HTH-TYPE TRANSCRIPTIONAL REGULATOR GALS"/>
    <property type="match status" value="1"/>
</dbReference>
<dbReference type="Pfam" id="PF13377">
    <property type="entry name" value="Peripla_BP_3"/>
    <property type="match status" value="1"/>
</dbReference>
<dbReference type="Proteomes" id="UP001589702">
    <property type="component" value="Unassembled WGS sequence"/>
</dbReference>
<gene>
    <name evidence="5" type="ORF">ACFFP1_12220</name>
</gene>
<keyword evidence="6" id="KW-1185">Reference proteome</keyword>
<accession>A0ABV5XZV3</accession>
<dbReference type="PROSITE" id="PS50932">
    <property type="entry name" value="HTH_LACI_2"/>
    <property type="match status" value="1"/>
</dbReference>
<evidence type="ECO:0000256" key="3">
    <source>
        <dbReference type="ARBA" id="ARBA00023163"/>
    </source>
</evidence>
<organism evidence="5 6">
    <name type="scientific">Arthrobacter ramosus</name>
    <dbReference type="NCBI Taxonomy" id="1672"/>
    <lineage>
        <taxon>Bacteria</taxon>
        <taxon>Bacillati</taxon>
        <taxon>Actinomycetota</taxon>
        <taxon>Actinomycetes</taxon>
        <taxon>Micrococcales</taxon>
        <taxon>Micrococcaceae</taxon>
        <taxon>Arthrobacter</taxon>
    </lineage>
</organism>
<dbReference type="Gene3D" id="1.10.260.40">
    <property type="entry name" value="lambda repressor-like DNA-binding domains"/>
    <property type="match status" value="1"/>
</dbReference>
<dbReference type="InterPro" id="IPR010982">
    <property type="entry name" value="Lambda_DNA-bd_dom_sf"/>
</dbReference>
<name>A0ABV5XZV3_ARTRM</name>
<dbReference type="InterPro" id="IPR046335">
    <property type="entry name" value="LacI/GalR-like_sensor"/>
</dbReference>
<keyword evidence="3" id="KW-0804">Transcription</keyword>
<dbReference type="SUPFAM" id="SSF53822">
    <property type="entry name" value="Periplasmic binding protein-like I"/>
    <property type="match status" value="1"/>
</dbReference>
<keyword evidence="2 5" id="KW-0238">DNA-binding</keyword>